<gene>
    <name evidence="2" type="ORF">FEM03_12115</name>
</gene>
<keyword evidence="3" id="KW-1185">Reference proteome</keyword>
<dbReference type="Proteomes" id="UP000306196">
    <property type="component" value="Unassembled WGS sequence"/>
</dbReference>
<name>A0A5R8KDY5_9BACT</name>
<evidence type="ECO:0000313" key="2">
    <source>
        <dbReference type="EMBL" id="TLD70467.1"/>
    </source>
</evidence>
<evidence type="ECO:0000313" key="3">
    <source>
        <dbReference type="Proteomes" id="UP000306196"/>
    </source>
</evidence>
<dbReference type="AlphaFoldDB" id="A0A5R8KDY5"/>
<evidence type="ECO:0000256" key="1">
    <source>
        <dbReference type="SAM" id="MobiDB-lite"/>
    </source>
</evidence>
<sequence length="69" mass="7590">MKLLFIYPLTCLFIIGMLSCQSMKAEGGMKEMISGDIFSGPEPAPVRPDNHLGPPRPTVPLRMSMNIGR</sequence>
<protein>
    <submittedName>
        <fullName evidence="2">Uncharacterized protein</fullName>
    </submittedName>
</protein>
<accession>A0A5R8KDY5</accession>
<comment type="caution">
    <text evidence="2">The sequence shown here is derived from an EMBL/GenBank/DDBJ whole genome shotgun (WGS) entry which is preliminary data.</text>
</comment>
<proteinExistence type="predicted"/>
<dbReference type="EMBL" id="VAUV01000008">
    <property type="protein sequence ID" value="TLD70467.1"/>
    <property type="molecule type" value="Genomic_DNA"/>
</dbReference>
<feature type="region of interest" description="Disordered" evidence="1">
    <location>
        <begin position="38"/>
        <end position="69"/>
    </location>
</feature>
<organism evidence="2 3">
    <name type="scientific">Phragmitibacter flavus</name>
    <dbReference type="NCBI Taxonomy" id="2576071"/>
    <lineage>
        <taxon>Bacteria</taxon>
        <taxon>Pseudomonadati</taxon>
        <taxon>Verrucomicrobiota</taxon>
        <taxon>Verrucomicrobiia</taxon>
        <taxon>Verrucomicrobiales</taxon>
        <taxon>Verrucomicrobiaceae</taxon>
        <taxon>Phragmitibacter</taxon>
    </lineage>
</organism>
<dbReference type="RefSeq" id="WP_138086523.1">
    <property type="nucleotide sequence ID" value="NZ_VAUV01000008.1"/>
</dbReference>
<dbReference type="PROSITE" id="PS51257">
    <property type="entry name" value="PROKAR_LIPOPROTEIN"/>
    <property type="match status" value="1"/>
</dbReference>
<reference evidence="2 3" key="1">
    <citation type="submission" date="2019-05" db="EMBL/GenBank/DDBJ databases">
        <title>Verrucobacter flavum gen. nov., sp. nov. a new member of the family Verrucomicrobiaceae.</title>
        <authorList>
            <person name="Szuroczki S."/>
            <person name="Abbaszade G."/>
            <person name="Szabo A."/>
            <person name="Felfoldi T."/>
            <person name="Schumann P."/>
            <person name="Boka K."/>
            <person name="Keki Z."/>
            <person name="Toumi M."/>
            <person name="Toth E."/>
        </authorList>
    </citation>
    <scope>NUCLEOTIDE SEQUENCE [LARGE SCALE GENOMIC DNA]</scope>
    <source>
        <strain evidence="2 3">MG-N-17</strain>
    </source>
</reference>